<organism evidence="3 4">
    <name type="scientific">Asticcacaulis currens</name>
    <dbReference type="NCBI Taxonomy" id="2984210"/>
    <lineage>
        <taxon>Bacteria</taxon>
        <taxon>Pseudomonadati</taxon>
        <taxon>Pseudomonadota</taxon>
        <taxon>Alphaproteobacteria</taxon>
        <taxon>Caulobacterales</taxon>
        <taxon>Caulobacteraceae</taxon>
        <taxon>Asticcacaulis</taxon>
    </lineage>
</organism>
<keyword evidence="1" id="KW-0812">Transmembrane</keyword>
<evidence type="ECO:0000313" key="3">
    <source>
        <dbReference type="EMBL" id="MDC7693544.1"/>
    </source>
</evidence>
<sequence>MLVLRVFSFLGFVLSLALLGMGAVCLLDPHEARGYLIDIFTAPLLTVAVAASFVLIQLRQRASALMSLMAAGLLGVSFWSQISPPHPPTETKATPVRLMFANLYAKNETPERLLEWVRAENPDVVAMVEAGPLAEATLAAKLRQTYPHVARRYDTFVFSRYPLTRPRARPIGYSLLTVEVAAPAGAFHLAVAHLTRPWPFSAPGDQPRQLERLGADLRDEQPERTVLVGDFNTTPSASGLMDISRHLHLFAAPAPVGTWPAVLPAPLRIGIDNGFAGKDLTLRNRKSGPYYGSDHRPIVFDIYPAKS</sequence>
<dbReference type="Gene3D" id="3.60.10.10">
    <property type="entry name" value="Endonuclease/exonuclease/phosphatase"/>
    <property type="match status" value="1"/>
</dbReference>
<feature type="domain" description="Endonuclease/exonuclease/phosphatase" evidence="2">
    <location>
        <begin position="101"/>
        <end position="295"/>
    </location>
</feature>
<dbReference type="RefSeq" id="WP_272740304.1">
    <property type="nucleotide sequence ID" value="NZ_JAQQKW010000002.1"/>
</dbReference>
<dbReference type="InterPro" id="IPR036691">
    <property type="entry name" value="Endo/exonu/phosph_ase_sf"/>
</dbReference>
<dbReference type="SUPFAM" id="SSF56219">
    <property type="entry name" value="DNase I-like"/>
    <property type="match status" value="1"/>
</dbReference>
<evidence type="ECO:0000259" key="2">
    <source>
        <dbReference type="Pfam" id="PF03372"/>
    </source>
</evidence>
<gene>
    <name evidence="3" type="ORF">PQU94_04530</name>
</gene>
<dbReference type="Proteomes" id="UP001216595">
    <property type="component" value="Unassembled WGS sequence"/>
</dbReference>
<protein>
    <submittedName>
        <fullName evidence="3">Endonuclease/exonuclease/phosphatase family protein</fullName>
    </submittedName>
</protein>
<keyword evidence="3" id="KW-0540">Nuclease</keyword>
<evidence type="ECO:0000256" key="1">
    <source>
        <dbReference type="SAM" id="Phobius"/>
    </source>
</evidence>
<reference evidence="3 4" key="1">
    <citation type="submission" date="2023-01" db="EMBL/GenBank/DDBJ databases">
        <title>Novel species of the genus Asticcacaulis isolated from rivers.</title>
        <authorList>
            <person name="Lu H."/>
        </authorList>
    </citation>
    <scope>NUCLEOTIDE SEQUENCE [LARGE SCALE GENOMIC DNA]</scope>
    <source>
        <strain evidence="3 4">DXS10W</strain>
    </source>
</reference>
<keyword evidence="3" id="KW-0378">Hydrolase</keyword>
<dbReference type="InterPro" id="IPR005135">
    <property type="entry name" value="Endo/exonuclease/phosphatase"/>
</dbReference>
<dbReference type="GO" id="GO:0004519">
    <property type="term" value="F:endonuclease activity"/>
    <property type="evidence" value="ECO:0007669"/>
    <property type="project" value="UniProtKB-KW"/>
</dbReference>
<keyword evidence="3" id="KW-0255">Endonuclease</keyword>
<accession>A0ABT5IBI1</accession>
<evidence type="ECO:0000313" key="4">
    <source>
        <dbReference type="Proteomes" id="UP001216595"/>
    </source>
</evidence>
<feature type="transmembrane region" description="Helical" evidence="1">
    <location>
        <begin position="63"/>
        <end position="82"/>
    </location>
</feature>
<keyword evidence="1" id="KW-0472">Membrane</keyword>
<proteinExistence type="predicted"/>
<keyword evidence="4" id="KW-1185">Reference proteome</keyword>
<feature type="transmembrane region" description="Helical" evidence="1">
    <location>
        <begin position="32"/>
        <end position="56"/>
    </location>
</feature>
<name>A0ABT5IBI1_9CAUL</name>
<comment type="caution">
    <text evidence="3">The sequence shown here is derived from an EMBL/GenBank/DDBJ whole genome shotgun (WGS) entry which is preliminary data.</text>
</comment>
<dbReference type="Pfam" id="PF03372">
    <property type="entry name" value="Exo_endo_phos"/>
    <property type="match status" value="1"/>
</dbReference>
<keyword evidence="1" id="KW-1133">Transmembrane helix</keyword>
<dbReference type="EMBL" id="JAQQKW010000002">
    <property type="protein sequence ID" value="MDC7693544.1"/>
    <property type="molecule type" value="Genomic_DNA"/>
</dbReference>